<proteinExistence type="predicted"/>
<feature type="non-terminal residue" evidence="2">
    <location>
        <position position="180"/>
    </location>
</feature>
<comment type="caution">
    <text evidence="2">The sequence shown here is derived from an EMBL/GenBank/DDBJ whole genome shotgun (WGS) entry which is preliminary data.</text>
</comment>
<evidence type="ECO:0000256" key="1">
    <source>
        <dbReference type="SAM" id="Phobius"/>
    </source>
</evidence>
<dbReference type="InterPro" id="IPR036696">
    <property type="entry name" value="YdfO-like_sf"/>
</dbReference>
<accession>A0A3M4ATJ4</accession>
<keyword evidence="1" id="KW-0812">Transmembrane</keyword>
<keyword evidence="2" id="KW-0261">Viral envelope protein</keyword>
<dbReference type="AlphaFoldDB" id="A0A3M4ATJ4"/>
<dbReference type="SUPFAM" id="SSF160419">
    <property type="entry name" value="YdfO-like"/>
    <property type="match status" value="1"/>
</dbReference>
<keyword evidence="1" id="KW-0472">Membrane</keyword>
<evidence type="ECO:0000313" key="2">
    <source>
        <dbReference type="EMBL" id="RMP09635.1"/>
    </source>
</evidence>
<feature type="transmembrane region" description="Helical" evidence="1">
    <location>
        <begin position="154"/>
        <end position="177"/>
    </location>
</feature>
<dbReference type="Pfam" id="PF07166">
    <property type="entry name" value="DUF1398"/>
    <property type="match status" value="1"/>
</dbReference>
<organism evidence="2 3">
    <name type="scientific">Pseudomonas syringae pv. delphinii</name>
    <dbReference type="NCBI Taxonomy" id="192088"/>
    <lineage>
        <taxon>Bacteria</taxon>
        <taxon>Pseudomonadati</taxon>
        <taxon>Pseudomonadota</taxon>
        <taxon>Gammaproteobacteria</taxon>
        <taxon>Pseudomonadales</taxon>
        <taxon>Pseudomonadaceae</taxon>
        <taxon>Pseudomonas</taxon>
    </lineage>
</organism>
<dbReference type="Gene3D" id="3.30.1810.10">
    <property type="entry name" value="YdfO-like"/>
    <property type="match status" value="1"/>
</dbReference>
<protein>
    <submittedName>
        <fullName evidence="2">Enterobacteria phage lambda, putative envelope protein</fullName>
    </submittedName>
</protein>
<dbReference type="EMBL" id="RBQG01000260">
    <property type="protein sequence ID" value="RMP09635.1"/>
    <property type="molecule type" value="Genomic_DNA"/>
</dbReference>
<dbReference type="Proteomes" id="UP000267908">
    <property type="component" value="Unassembled WGS sequence"/>
</dbReference>
<sequence>MKTFLIFDINHQQNTRRSDQIETIKTIMQTTRPRITWKVLPMAQVAIFKEIFDQVRKDLDCELFYSELKRHNVSHYIYYLATDNIHIVLENDITVLIKGLKKVVNVKFSRNTHLIETSYDRLKSREITFQQYRENLAKAGVFRWVTNIHEHKRYYYTFDNSLLFLSLIHIFVVVASLKKK</sequence>
<keyword evidence="2" id="KW-0946">Virion</keyword>
<name>A0A3M4ATJ4_9PSED</name>
<keyword evidence="1" id="KW-1133">Transmembrane helix</keyword>
<dbReference type="InterPro" id="IPR009833">
    <property type="entry name" value="DUF1398"/>
</dbReference>
<reference evidence="2 3" key="1">
    <citation type="submission" date="2018-08" db="EMBL/GenBank/DDBJ databases">
        <title>Recombination of ecologically and evolutionarily significant loci maintains genetic cohesion in the Pseudomonas syringae species complex.</title>
        <authorList>
            <person name="Dillon M."/>
            <person name="Thakur S."/>
            <person name="Almeida R.N.D."/>
            <person name="Weir B.S."/>
            <person name="Guttman D.S."/>
        </authorList>
    </citation>
    <scope>NUCLEOTIDE SEQUENCE [LARGE SCALE GENOMIC DNA]</scope>
    <source>
        <strain evidence="2 3">ICMP 4330</strain>
    </source>
</reference>
<evidence type="ECO:0000313" key="3">
    <source>
        <dbReference type="Proteomes" id="UP000267908"/>
    </source>
</evidence>
<gene>
    <name evidence="2" type="ORF">ALQ28_02453</name>
</gene>